<dbReference type="OrthoDB" id="6262491at2759"/>
<feature type="non-terminal residue" evidence="1">
    <location>
        <position position="88"/>
    </location>
</feature>
<dbReference type="AlphaFoldDB" id="V8P186"/>
<organism evidence="1 2">
    <name type="scientific">Ophiophagus hannah</name>
    <name type="common">King cobra</name>
    <name type="synonym">Naja hannah</name>
    <dbReference type="NCBI Taxonomy" id="8665"/>
    <lineage>
        <taxon>Eukaryota</taxon>
        <taxon>Metazoa</taxon>
        <taxon>Chordata</taxon>
        <taxon>Craniata</taxon>
        <taxon>Vertebrata</taxon>
        <taxon>Euteleostomi</taxon>
        <taxon>Lepidosauria</taxon>
        <taxon>Squamata</taxon>
        <taxon>Bifurcata</taxon>
        <taxon>Unidentata</taxon>
        <taxon>Episquamata</taxon>
        <taxon>Toxicofera</taxon>
        <taxon>Serpentes</taxon>
        <taxon>Colubroidea</taxon>
        <taxon>Elapidae</taxon>
        <taxon>Elapinae</taxon>
        <taxon>Ophiophagus</taxon>
    </lineage>
</organism>
<comment type="caution">
    <text evidence="1">The sequence shown here is derived from an EMBL/GenBank/DDBJ whole genome shotgun (WGS) entry which is preliminary data.</text>
</comment>
<evidence type="ECO:0000313" key="1">
    <source>
        <dbReference type="EMBL" id="ETE67683.1"/>
    </source>
</evidence>
<name>V8P186_OPHHA</name>
<reference evidence="1 2" key="1">
    <citation type="journal article" date="2013" name="Proc. Natl. Acad. Sci. U.S.A.">
        <title>The king cobra genome reveals dynamic gene evolution and adaptation in the snake venom system.</title>
        <authorList>
            <person name="Vonk F.J."/>
            <person name="Casewell N.R."/>
            <person name="Henkel C.V."/>
            <person name="Heimberg A.M."/>
            <person name="Jansen H.J."/>
            <person name="McCleary R.J."/>
            <person name="Kerkkamp H.M."/>
            <person name="Vos R.A."/>
            <person name="Guerreiro I."/>
            <person name="Calvete J.J."/>
            <person name="Wuster W."/>
            <person name="Woods A.E."/>
            <person name="Logan J.M."/>
            <person name="Harrison R.A."/>
            <person name="Castoe T.A."/>
            <person name="de Koning A.P."/>
            <person name="Pollock D.D."/>
            <person name="Yandell M."/>
            <person name="Calderon D."/>
            <person name="Renjifo C."/>
            <person name="Currier R.B."/>
            <person name="Salgado D."/>
            <person name="Pla D."/>
            <person name="Sanz L."/>
            <person name="Hyder A.S."/>
            <person name="Ribeiro J.M."/>
            <person name="Arntzen J.W."/>
            <person name="van den Thillart G.E."/>
            <person name="Boetzer M."/>
            <person name="Pirovano W."/>
            <person name="Dirks R.P."/>
            <person name="Spaink H.P."/>
            <person name="Duboule D."/>
            <person name="McGlinn E."/>
            <person name="Kini R.M."/>
            <person name="Richardson M.K."/>
        </authorList>
    </citation>
    <scope>NUCLEOTIDE SEQUENCE</scope>
    <source>
        <tissue evidence="1">Blood</tissue>
    </source>
</reference>
<protein>
    <submittedName>
        <fullName evidence="1">Uncharacterized protein</fullName>
    </submittedName>
</protein>
<dbReference type="EMBL" id="AZIM01001217">
    <property type="protein sequence ID" value="ETE67683.1"/>
    <property type="molecule type" value="Genomic_DNA"/>
</dbReference>
<keyword evidence="2" id="KW-1185">Reference proteome</keyword>
<accession>V8P186</accession>
<dbReference type="Proteomes" id="UP000018936">
    <property type="component" value="Unassembled WGS sequence"/>
</dbReference>
<feature type="non-terminal residue" evidence="1">
    <location>
        <position position="1"/>
    </location>
</feature>
<evidence type="ECO:0000313" key="2">
    <source>
        <dbReference type="Proteomes" id="UP000018936"/>
    </source>
</evidence>
<gene>
    <name evidence="1" type="ORF">L345_06537</name>
</gene>
<sequence length="88" mass="10010">LAWGTPTSQDLNIKLYHPKLKLRKEQGTSKVIQEKTLQPTRSIPDKGRYILVNDPNSAPSVPPMSLLESRLLSARFPVQKEKILRSLF</sequence>
<proteinExistence type="predicted"/>